<evidence type="ECO:0000313" key="10">
    <source>
        <dbReference type="Proteomes" id="UP000748531"/>
    </source>
</evidence>
<dbReference type="EMBL" id="LUCH01001682">
    <property type="protein sequence ID" value="KAF5402650.1"/>
    <property type="molecule type" value="Genomic_DNA"/>
</dbReference>
<reference evidence="9" key="1">
    <citation type="submission" date="2019-05" db="EMBL/GenBank/DDBJ databases">
        <title>Annotation for the trematode Paragonimus heterotremus.</title>
        <authorList>
            <person name="Choi Y.-J."/>
        </authorList>
    </citation>
    <scope>NUCLEOTIDE SEQUENCE</scope>
    <source>
        <strain evidence="9">LC</strain>
    </source>
</reference>
<evidence type="ECO:0000256" key="4">
    <source>
        <dbReference type="ARBA" id="ARBA00022801"/>
    </source>
</evidence>
<keyword evidence="6 8" id="KW-1133">Transmembrane helix</keyword>
<keyword evidence="5" id="KW-0256">Endoplasmic reticulum</keyword>
<dbReference type="SMART" id="SM00730">
    <property type="entry name" value="PSN"/>
    <property type="match status" value="1"/>
</dbReference>
<dbReference type="Pfam" id="PF04258">
    <property type="entry name" value="Peptidase_A22B"/>
    <property type="match status" value="2"/>
</dbReference>
<feature type="transmembrane region" description="Helical" evidence="8">
    <location>
        <begin position="27"/>
        <end position="47"/>
    </location>
</feature>
<dbReference type="PANTHER" id="PTHR12174:SF23">
    <property type="entry name" value="MINOR HISTOCOMPATIBILITY ANTIGEN H13"/>
    <property type="match status" value="1"/>
</dbReference>
<dbReference type="Proteomes" id="UP000748531">
    <property type="component" value="Unassembled WGS sequence"/>
</dbReference>
<organism evidence="9 10">
    <name type="scientific">Paragonimus heterotremus</name>
    <dbReference type="NCBI Taxonomy" id="100268"/>
    <lineage>
        <taxon>Eukaryota</taxon>
        <taxon>Metazoa</taxon>
        <taxon>Spiralia</taxon>
        <taxon>Lophotrochozoa</taxon>
        <taxon>Platyhelminthes</taxon>
        <taxon>Trematoda</taxon>
        <taxon>Digenea</taxon>
        <taxon>Plagiorchiida</taxon>
        <taxon>Troglotremata</taxon>
        <taxon>Troglotrematidae</taxon>
        <taxon>Paragonimus</taxon>
    </lineage>
</organism>
<keyword evidence="3 8" id="KW-0812">Transmembrane</keyword>
<dbReference type="GO" id="GO:0006465">
    <property type="term" value="P:signal peptide processing"/>
    <property type="evidence" value="ECO:0007669"/>
    <property type="project" value="TreeGrafter"/>
</dbReference>
<dbReference type="PANTHER" id="PTHR12174">
    <property type="entry name" value="SIGNAL PEPTIDE PEPTIDASE"/>
    <property type="match status" value="1"/>
</dbReference>
<keyword evidence="4" id="KW-0378">Hydrolase</keyword>
<evidence type="ECO:0000256" key="3">
    <source>
        <dbReference type="ARBA" id="ARBA00022692"/>
    </source>
</evidence>
<dbReference type="InterPro" id="IPR006639">
    <property type="entry name" value="Preselin/SPP"/>
</dbReference>
<keyword evidence="7 8" id="KW-0472">Membrane</keyword>
<dbReference type="GO" id="GO:0033619">
    <property type="term" value="P:membrane protein proteolysis"/>
    <property type="evidence" value="ECO:0007669"/>
    <property type="project" value="TreeGrafter"/>
</dbReference>
<dbReference type="GO" id="GO:0042500">
    <property type="term" value="F:aspartic endopeptidase activity, intramembrane cleaving"/>
    <property type="evidence" value="ECO:0007669"/>
    <property type="project" value="InterPro"/>
</dbReference>
<evidence type="ECO:0000256" key="5">
    <source>
        <dbReference type="ARBA" id="ARBA00022824"/>
    </source>
</evidence>
<evidence type="ECO:0000256" key="6">
    <source>
        <dbReference type="ARBA" id="ARBA00022989"/>
    </source>
</evidence>
<accession>A0A8J4T2G4</accession>
<protein>
    <submittedName>
        <fullName evidence="9">Signal peptide protease</fullName>
    </submittedName>
</protein>
<proteinExistence type="inferred from homology"/>
<keyword evidence="9" id="KW-0645">Protease</keyword>
<keyword evidence="10" id="KW-1185">Reference proteome</keyword>
<dbReference type="AlphaFoldDB" id="A0A8J4T2G4"/>
<comment type="caution">
    <text evidence="9">The sequence shown here is derived from an EMBL/GenBank/DDBJ whole genome shotgun (WGS) entry which is preliminary data.</text>
</comment>
<comment type="subcellular location">
    <subcellularLocation>
        <location evidence="1">Endoplasmic reticulum membrane</location>
        <topology evidence="1">Multi-pass membrane protein</topology>
    </subcellularLocation>
</comment>
<evidence type="ECO:0000256" key="2">
    <source>
        <dbReference type="ARBA" id="ARBA00006859"/>
    </source>
</evidence>
<gene>
    <name evidence="9" type="ORF">PHET_04178</name>
</gene>
<dbReference type="InterPro" id="IPR007369">
    <property type="entry name" value="Peptidase_A22B_SPP"/>
</dbReference>
<name>A0A8J4T2G4_9TREM</name>
<sequence>MDALNATDVLNATVNGTLGNVNFGGSMLASFFLLTLAVIPIYVGSILSQRCCDQARMEILTSRDAMHFPLYASFALFGIYILFKFVPKEYINLIVNLHFSALGTFSMATVFAPLFRGCFPRSMKHYLFKVEFSQDEQTETEGGETTMKPISKSSLEFSSKDFVGFAVALAIGIWYLTTRHWIANNFIGVTLSVLAIECIRLNKFTNGCLLLGGLFFYDIFWVFGTPVMVSVAKTLDAPIKGALLSFHRLNRNGSQIYFYTGYAAYIVGLLTTFMVMHVFQAAQPALLYLVPTCLGFPFTLALIRGDLAAMFSYEDVPEKAIEDQQTSDAILDATKKNT</sequence>
<evidence type="ECO:0000313" key="9">
    <source>
        <dbReference type="EMBL" id="KAF5402650.1"/>
    </source>
</evidence>
<dbReference type="OrthoDB" id="29661at2759"/>
<comment type="similarity">
    <text evidence="2">Belongs to the peptidase A22B family.</text>
</comment>
<feature type="transmembrane region" description="Helical" evidence="8">
    <location>
        <begin position="214"/>
        <end position="235"/>
    </location>
</feature>
<feature type="transmembrane region" description="Helical" evidence="8">
    <location>
        <begin position="256"/>
        <end position="279"/>
    </location>
</feature>
<dbReference type="GO" id="GO:0098554">
    <property type="term" value="C:cytoplasmic side of endoplasmic reticulum membrane"/>
    <property type="evidence" value="ECO:0007669"/>
    <property type="project" value="TreeGrafter"/>
</dbReference>
<feature type="transmembrane region" description="Helical" evidence="8">
    <location>
        <begin position="68"/>
        <end position="87"/>
    </location>
</feature>
<evidence type="ECO:0000256" key="1">
    <source>
        <dbReference type="ARBA" id="ARBA00004477"/>
    </source>
</evidence>
<evidence type="ECO:0000256" key="8">
    <source>
        <dbReference type="SAM" id="Phobius"/>
    </source>
</evidence>
<dbReference type="GO" id="GO:0098553">
    <property type="term" value="C:lumenal side of endoplasmic reticulum membrane"/>
    <property type="evidence" value="ECO:0007669"/>
    <property type="project" value="TreeGrafter"/>
</dbReference>
<feature type="transmembrane region" description="Helical" evidence="8">
    <location>
        <begin position="285"/>
        <end position="303"/>
    </location>
</feature>
<feature type="transmembrane region" description="Helical" evidence="8">
    <location>
        <begin position="93"/>
        <end position="115"/>
    </location>
</feature>
<evidence type="ECO:0000256" key="7">
    <source>
        <dbReference type="ARBA" id="ARBA00023136"/>
    </source>
</evidence>